<dbReference type="Proteomes" id="UP000317536">
    <property type="component" value="Unassembled WGS sequence"/>
</dbReference>
<reference evidence="1 2" key="1">
    <citation type="submission" date="2019-07" db="EMBL/GenBank/DDBJ databases">
        <title>Bifidobacterium asteroides genomes.</title>
        <authorList>
            <person name="Zheng H."/>
        </authorList>
    </citation>
    <scope>NUCLEOTIDE SEQUENCE [LARGE SCALE GENOMIC DNA]</scope>
    <source>
        <strain evidence="1 2">W8111</strain>
    </source>
</reference>
<name>A0A556R9V3_9BIFI</name>
<protein>
    <submittedName>
        <fullName evidence="1">Uncharacterized protein</fullName>
    </submittedName>
</protein>
<evidence type="ECO:0000313" key="1">
    <source>
        <dbReference type="EMBL" id="TSJ85666.1"/>
    </source>
</evidence>
<dbReference type="EMBL" id="VMHJ01000002">
    <property type="protein sequence ID" value="TSJ85666.1"/>
    <property type="molecule type" value="Genomic_DNA"/>
</dbReference>
<sequence length="184" mass="19814">MSSPFYFPINSGAQALHGMGVQARRETKEIPASVLASLTPLIPRISSLTLHFDQVSSAIPNFWTSPELVVPKYGDEGRTIAFVSMDGTSVGNSLMLTWQILRNGITLADCHAQDPWDNLGSANPHQYGMWAGPAKPGDRYTLRCGLGNGDLGMTGSSKDVTFSLTAIHYRQQAGSQDSKEAGND</sequence>
<gene>
    <name evidence="1" type="ORF">FPK29_04715</name>
</gene>
<organism evidence="1 2">
    <name type="scientific">Bifidobacterium asteroides</name>
    <dbReference type="NCBI Taxonomy" id="1684"/>
    <lineage>
        <taxon>Bacteria</taxon>
        <taxon>Bacillati</taxon>
        <taxon>Actinomycetota</taxon>
        <taxon>Actinomycetes</taxon>
        <taxon>Bifidobacteriales</taxon>
        <taxon>Bifidobacteriaceae</taxon>
        <taxon>Bifidobacterium</taxon>
    </lineage>
</organism>
<evidence type="ECO:0000313" key="2">
    <source>
        <dbReference type="Proteomes" id="UP000317536"/>
    </source>
</evidence>
<comment type="caution">
    <text evidence="1">The sequence shown here is derived from an EMBL/GenBank/DDBJ whole genome shotgun (WGS) entry which is preliminary data.</text>
</comment>
<dbReference type="AlphaFoldDB" id="A0A556R9V3"/>
<proteinExistence type="predicted"/>
<accession>A0A556R9V3</accession>